<keyword evidence="5" id="KW-0449">Lipoprotein</keyword>
<evidence type="ECO:0000313" key="7">
    <source>
        <dbReference type="EMBL" id="HJF33846.1"/>
    </source>
</evidence>
<evidence type="ECO:0000313" key="8">
    <source>
        <dbReference type="Proteomes" id="UP000698173"/>
    </source>
</evidence>
<keyword evidence="4" id="KW-0564">Palmitate</keyword>
<keyword evidence="3" id="KW-0472">Membrane</keyword>
<organism evidence="7 8">
    <name type="scientific">Sporosarcina psychrophila</name>
    <name type="common">Bacillus psychrophilus</name>
    <dbReference type="NCBI Taxonomy" id="1476"/>
    <lineage>
        <taxon>Bacteria</taxon>
        <taxon>Bacillati</taxon>
        <taxon>Bacillota</taxon>
        <taxon>Bacilli</taxon>
        <taxon>Bacillales</taxon>
        <taxon>Caryophanaceae</taxon>
        <taxon>Sporosarcina</taxon>
    </lineage>
</organism>
<gene>
    <name evidence="7" type="ORF">K8V56_18930</name>
</gene>
<dbReference type="InterPro" id="IPR006059">
    <property type="entry name" value="SBP"/>
</dbReference>
<dbReference type="AlphaFoldDB" id="A0A921G2Q5"/>
<proteinExistence type="predicted"/>
<dbReference type="Pfam" id="PF13416">
    <property type="entry name" value="SBP_bac_8"/>
    <property type="match status" value="1"/>
</dbReference>
<name>A0A921G2Q5_SPOPS</name>
<keyword evidence="2 6" id="KW-0732">Signal</keyword>
<sequence>MKRRVFSSVAVTLLLTAGILGACSKEDGPVEKGANVGNVNATGMPIVEEKIQVDGFAAKFFASQDWDSLMLWDEYEKMSNIEVNWNTVQIEGLAEKRNLALAAGDYPEFYFASALSKTDLIKYGEQGVFLSLNDYIDEYAPNFKKLLDEYPAVKQGVTMADGNIYGFPAIYDPEFEALRAGTPWINQDWLEKLGLQAPETTDELYAVLKAFKEQDPNGNGEADELGWGSGYGVAEFTSYLRGTFGLNKQGSMNINLDFKEGTEEFRFVPATDEYKEMLTFLNKLYKEGLVNQDVFTTEPQTFSAEASKGNYGMLSEVDPKELLKLDGYVGVPVLEGPTGERAYNTVSTGLGNLGMFVLTDKAKNPEAMVRWMDHFYGEEGNKMFFMGFEGVTYEEDAEGNFKYLPEITDNPNGLNMDQAISEYLTWPGGYYPGIVRQQYFQGAEGKEATAANAAQTKPYRIKDEDIIPGLNYTLEENDKVSAVMTDVQTYVDEMTAGFITGKQDFSKWDEYKKSLDKMGLQSYLEVAQGAYERMQKDK</sequence>
<reference evidence="7" key="1">
    <citation type="journal article" date="2021" name="PeerJ">
        <title>Extensive microbial diversity within the chicken gut microbiome revealed by metagenomics and culture.</title>
        <authorList>
            <person name="Gilroy R."/>
            <person name="Ravi A."/>
            <person name="Getino M."/>
            <person name="Pursley I."/>
            <person name="Horton D.L."/>
            <person name="Alikhan N.F."/>
            <person name="Baker D."/>
            <person name="Gharbi K."/>
            <person name="Hall N."/>
            <person name="Watson M."/>
            <person name="Adriaenssens E.M."/>
            <person name="Foster-Nyarko E."/>
            <person name="Jarju S."/>
            <person name="Secka A."/>
            <person name="Antonio M."/>
            <person name="Oren A."/>
            <person name="Chaudhuri R.R."/>
            <person name="La Ragione R."/>
            <person name="Hildebrand F."/>
            <person name="Pallen M.J."/>
        </authorList>
    </citation>
    <scope>NUCLEOTIDE SEQUENCE</scope>
    <source>
        <strain evidence="7">CHK171-7178</strain>
    </source>
</reference>
<keyword evidence="1" id="KW-1003">Cell membrane</keyword>
<dbReference type="InterPro" id="IPR050490">
    <property type="entry name" value="Bact_solute-bd_prot1"/>
</dbReference>
<comment type="caution">
    <text evidence="7">The sequence shown here is derived from an EMBL/GenBank/DDBJ whole genome shotgun (WGS) entry which is preliminary data.</text>
</comment>
<accession>A0A921G2Q5</accession>
<reference evidence="7" key="2">
    <citation type="submission" date="2021-09" db="EMBL/GenBank/DDBJ databases">
        <authorList>
            <person name="Gilroy R."/>
        </authorList>
    </citation>
    <scope>NUCLEOTIDE SEQUENCE</scope>
    <source>
        <strain evidence="7">CHK171-7178</strain>
    </source>
</reference>
<evidence type="ECO:0000256" key="5">
    <source>
        <dbReference type="ARBA" id="ARBA00023288"/>
    </source>
</evidence>
<dbReference type="PANTHER" id="PTHR43649:SF33">
    <property type="entry name" value="POLYGALACTURONAN_RHAMNOGALACTURONAN-BINDING PROTEIN YTCQ"/>
    <property type="match status" value="1"/>
</dbReference>
<evidence type="ECO:0000256" key="6">
    <source>
        <dbReference type="SAM" id="SignalP"/>
    </source>
</evidence>
<dbReference type="EMBL" id="DYWT01000283">
    <property type="protein sequence ID" value="HJF33846.1"/>
    <property type="molecule type" value="Genomic_DNA"/>
</dbReference>
<dbReference type="Proteomes" id="UP000698173">
    <property type="component" value="Unassembled WGS sequence"/>
</dbReference>
<evidence type="ECO:0000256" key="2">
    <source>
        <dbReference type="ARBA" id="ARBA00022729"/>
    </source>
</evidence>
<evidence type="ECO:0000256" key="4">
    <source>
        <dbReference type="ARBA" id="ARBA00023139"/>
    </source>
</evidence>
<evidence type="ECO:0000256" key="1">
    <source>
        <dbReference type="ARBA" id="ARBA00022475"/>
    </source>
</evidence>
<dbReference type="Gene3D" id="3.40.190.10">
    <property type="entry name" value="Periplasmic binding protein-like II"/>
    <property type="match status" value="2"/>
</dbReference>
<dbReference type="PANTHER" id="PTHR43649">
    <property type="entry name" value="ARABINOSE-BINDING PROTEIN-RELATED"/>
    <property type="match status" value="1"/>
</dbReference>
<protein>
    <submittedName>
        <fullName evidence="7">Extracellular solute-binding protein</fullName>
    </submittedName>
</protein>
<dbReference type="PROSITE" id="PS51257">
    <property type="entry name" value="PROKAR_LIPOPROTEIN"/>
    <property type="match status" value="1"/>
</dbReference>
<dbReference type="SUPFAM" id="SSF53850">
    <property type="entry name" value="Periplasmic binding protein-like II"/>
    <property type="match status" value="1"/>
</dbReference>
<feature type="chain" id="PRO_5037908577" evidence="6">
    <location>
        <begin position="23"/>
        <end position="538"/>
    </location>
</feature>
<feature type="signal peptide" evidence="6">
    <location>
        <begin position="1"/>
        <end position="22"/>
    </location>
</feature>
<evidence type="ECO:0000256" key="3">
    <source>
        <dbReference type="ARBA" id="ARBA00023136"/>
    </source>
</evidence>